<dbReference type="InterPro" id="IPR000863">
    <property type="entry name" value="Sulfotransferase_dom"/>
</dbReference>
<protein>
    <recommendedName>
        <fullName evidence="3">Sulfotransferase domain-containing protein</fullName>
    </recommendedName>
</protein>
<dbReference type="GO" id="GO:0008146">
    <property type="term" value="F:sulfotransferase activity"/>
    <property type="evidence" value="ECO:0007669"/>
    <property type="project" value="InterPro"/>
</dbReference>
<evidence type="ECO:0000313" key="4">
    <source>
        <dbReference type="EMBL" id="KRT80236.1"/>
    </source>
</evidence>
<sequence>LPNVLFLTYEEMKRDLPKVIRKVSTFLGRRELNDDETTRLVEHLSFENMKKNPAVAKNDLLAAVDKCVEKERDASLQFIRAGKVGSYKEELSKEMIRDLDEWIVENTKGTDLKVSEC</sequence>
<dbReference type="InterPro" id="IPR027417">
    <property type="entry name" value="P-loop_NTPase"/>
</dbReference>
<evidence type="ECO:0000256" key="2">
    <source>
        <dbReference type="ARBA" id="ARBA00022679"/>
    </source>
</evidence>
<proteinExistence type="inferred from homology"/>
<comment type="caution">
    <text evidence="4">The sequence shown here is derived from an EMBL/GenBank/DDBJ whole genome shotgun (WGS) entry which is preliminary data.</text>
</comment>
<keyword evidence="2" id="KW-0808">Transferase</keyword>
<gene>
    <name evidence="4" type="ORF">AMK59_6570</name>
</gene>
<dbReference type="Pfam" id="PF00685">
    <property type="entry name" value="Sulfotransfer_1"/>
    <property type="match status" value="1"/>
</dbReference>
<keyword evidence="5" id="KW-1185">Reference proteome</keyword>
<accession>A0A0T6AYQ2</accession>
<dbReference type="Proteomes" id="UP000051574">
    <property type="component" value="Unassembled WGS sequence"/>
</dbReference>
<dbReference type="SUPFAM" id="SSF52540">
    <property type="entry name" value="P-loop containing nucleoside triphosphate hydrolases"/>
    <property type="match status" value="1"/>
</dbReference>
<name>A0A0T6AYQ2_9SCAR</name>
<dbReference type="Gene3D" id="3.40.50.300">
    <property type="entry name" value="P-loop containing nucleotide triphosphate hydrolases"/>
    <property type="match status" value="1"/>
</dbReference>
<dbReference type="AlphaFoldDB" id="A0A0T6AYQ2"/>
<evidence type="ECO:0000256" key="1">
    <source>
        <dbReference type="ARBA" id="ARBA00005771"/>
    </source>
</evidence>
<dbReference type="OrthoDB" id="205623at2759"/>
<comment type="similarity">
    <text evidence="1">Belongs to the sulfotransferase 1 family.</text>
</comment>
<evidence type="ECO:0000313" key="5">
    <source>
        <dbReference type="Proteomes" id="UP000051574"/>
    </source>
</evidence>
<reference evidence="4 5" key="1">
    <citation type="submission" date="2015-09" db="EMBL/GenBank/DDBJ databases">
        <title>Draft genome of the scarab beetle Oryctes borbonicus.</title>
        <authorList>
            <person name="Meyer J.M."/>
            <person name="Markov G.V."/>
            <person name="Baskaran P."/>
            <person name="Herrmann M."/>
            <person name="Sommer R.J."/>
            <person name="Roedelsperger C."/>
        </authorList>
    </citation>
    <scope>NUCLEOTIDE SEQUENCE [LARGE SCALE GENOMIC DNA]</scope>
    <source>
        <strain evidence="4">OB123</strain>
        <tissue evidence="4">Whole animal</tissue>
    </source>
</reference>
<dbReference type="EMBL" id="LJIG01022501">
    <property type="protein sequence ID" value="KRT80236.1"/>
    <property type="molecule type" value="Genomic_DNA"/>
</dbReference>
<organism evidence="4 5">
    <name type="scientific">Oryctes borbonicus</name>
    <dbReference type="NCBI Taxonomy" id="1629725"/>
    <lineage>
        <taxon>Eukaryota</taxon>
        <taxon>Metazoa</taxon>
        <taxon>Ecdysozoa</taxon>
        <taxon>Arthropoda</taxon>
        <taxon>Hexapoda</taxon>
        <taxon>Insecta</taxon>
        <taxon>Pterygota</taxon>
        <taxon>Neoptera</taxon>
        <taxon>Endopterygota</taxon>
        <taxon>Coleoptera</taxon>
        <taxon>Polyphaga</taxon>
        <taxon>Scarabaeiformia</taxon>
        <taxon>Scarabaeidae</taxon>
        <taxon>Dynastinae</taxon>
        <taxon>Oryctes</taxon>
    </lineage>
</organism>
<feature type="domain" description="Sulfotransferase" evidence="3">
    <location>
        <begin position="2"/>
        <end position="110"/>
    </location>
</feature>
<evidence type="ECO:0000259" key="3">
    <source>
        <dbReference type="Pfam" id="PF00685"/>
    </source>
</evidence>
<dbReference type="PANTHER" id="PTHR11783">
    <property type="entry name" value="SULFOTRANSFERASE SULT"/>
    <property type="match status" value="1"/>
</dbReference>
<feature type="non-terminal residue" evidence="4">
    <location>
        <position position="1"/>
    </location>
</feature>